<comment type="caution">
    <text evidence="9">The sequence shown here is derived from an EMBL/GenBank/DDBJ whole genome shotgun (WGS) entry which is preliminary data.</text>
</comment>
<dbReference type="GO" id="GO:0000287">
    <property type="term" value="F:magnesium ion binding"/>
    <property type="evidence" value="ECO:0007669"/>
    <property type="project" value="UniProtKB-UniRule"/>
</dbReference>
<keyword evidence="1 8" id="KW-0963">Cytoplasm</keyword>
<dbReference type="GO" id="GO:0009102">
    <property type="term" value="P:biotin biosynthetic process"/>
    <property type="evidence" value="ECO:0007669"/>
    <property type="project" value="UniProtKB-UniRule"/>
</dbReference>
<dbReference type="RefSeq" id="WP_058440827.1">
    <property type="nucleotide sequence ID" value="NZ_CAAAHU010000022.1"/>
</dbReference>
<keyword evidence="10" id="KW-1185">Reference proteome</keyword>
<evidence type="ECO:0000256" key="4">
    <source>
        <dbReference type="ARBA" id="ARBA00022741"/>
    </source>
</evidence>
<dbReference type="STRING" id="29422.Lbru_0748"/>
<evidence type="ECO:0000256" key="5">
    <source>
        <dbReference type="ARBA" id="ARBA00022756"/>
    </source>
</evidence>
<sequence length="219" mass="24487">MKPFFITGTDTDCGKTYVTCQLLDYLKNFEKKILAIKPVASGCIEINGQLLSEDVNHLQQYNLNSDYTVNCWQFRSPISPHLAAKEEGCSLSVKEIAAFCQHEQYKNLDCLLIEGAGGLLVPLNEEETWLDFLRLTRIPTILVVGMKLGCINHALLTASVLQNHKIPYVGWVANCLDKNMLVLNENITTLSQKMPMPLLATVPFQGKLIPHSSFYGVIN</sequence>
<feature type="binding site" evidence="8">
    <location>
        <position position="41"/>
    </location>
    <ligand>
        <name>substrate</name>
    </ligand>
</feature>
<keyword evidence="4 8" id="KW-0547">Nucleotide-binding</keyword>
<name>A0A0W0STU0_9GAMM</name>
<dbReference type="UniPathway" id="UPA00078">
    <property type="reaction ID" value="UER00161"/>
</dbReference>
<comment type="subcellular location">
    <subcellularLocation>
        <location evidence="8">Cytoplasm</location>
    </subcellularLocation>
</comment>
<comment type="caution">
    <text evidence="8">Lacks conserved residue(s) required for the propagation of feature annotation.</text>
</comment>
<comment type="catalytic activity">
    <reaction evidence="8">
        <text>(7R,8S)-7,8-diammoniononanoate + CO2 + ATP = (4R,5S)-dethiobiotin + ADP + phosphate + 3 H(+)</text>
        <dbReference type="Rhea" id="RHEA:15805"/>
        <dbReference type="ChEBI" id="CHEBI:15378"/>
        <dbReference type="ChEBI" id="CHEBI:16526"/>
        <dbReference type="ChEBI" id="CHEBI:30616"/>
        <dbReference type="ChEBI" id="CHEBI:43474"/>
        <dbReference type="ChEBI" id="CHEBI:149469"/>
        <dbReference type="ChEBI" id="CHEBI:149473"/>
        <dbReference type="ChEBI" id="CHEBI:456216"/>
        <dbReference type="EC" id="6.3.3.3"/>
    </reaction>
</comment>
<keyword evidence="5 8" id="KW-0093">Biotin biosynthesis</keyword>
<comment type="subunit">
    <text evidence="8">Homodimer.</text>
</comment>
<dbReference type="CDD" id="cd03109">
    <property type="entry name" value="DTBS"/>
    <property type="match status" value="1"/>
</dbReference>
<comment type="function">
    <text evidence="8">Catalyzes a mechanistically unusual reaction, the ATP-dependent insertion of CO2 between the N7 and N8 nitrogen atoms of 7,8-diaminopelargonic acid (DAPA, also called 7,8-diammoniononanoate) to form a ureido ring.</text>
</comment>
<keyword evidence="3 8" id="KW-0479">Metal-binding</keyword>
<dbReference type="PATRIC" id="fig|29422.6.peg.783"/>
<keyword evidence="7 8" id="KW-0460">Magnesium</keyword>
<dbReference type="GO" id="GO:0005829">
    <property type="term" value="C:cytosol"/>
    <property type="evidence" value="ECO:0007669"/>
    <property type="project" value="TreeGrafter"/>
</dbReference>
<dbReference type="GO" id="GO:0004141">
    <property type="term" value="F:dethiobiotin synthase activity"/>
    <property type="evidence" value="ECO:0007669"/>
    <property type="project" value="UniProtKB-UniRule"/>
</dbReference>
<organism evidence="9 10">
    <name type="scientific">Legionella brunensis</name>
    <dbReference type="NCBI Taxonomy" id="29422"/>
    <lineage>
        <taxon>Bacteria</taxon>
        <taxon>Pseudomonadati</taxon>
        <taxon>Pseudomonadota</taxon>
        <taxon>Gammaproteobacteria</taxon>
        <taxon>Legionellales</taxon>
        <taxon>Legionellaceae</taxon>
        <taxon>Legionella</taxon>
    </lineage>
</organism>
<gene>
    <name evidence="8 9" type="primary">bioD</name>
    <name evidence="9" type="ORF">Lbru_0748</name>
</gene>
<evidence type="ECO:0000256" key="3">
    <source>
        <dbReference type="ARBA" id="ARBA00022723"/>
    </source>
</evidence>
<dbReference type="PANTHER" id="PTHR43210">
    <property type="entry name" value="DETHIOBIOTIN SYNTHETASE"/>
    <property type="match status" value="1"/>
</dbReference>
<keyword evidence="2 8" id="KW-0436">Ligase</keyword>
<dbReference type="SUPFAM" id="SSF52540">
    <property type="entry name" value="P-loop containing nucleoside triphosphate hydrolases"/>
    <property type="match status" value="1"/>
</dbReference>
<comment type="cofactor">
    <cofactor evidence="8">
        <name>Mg(2+)</name>
        <dbReference type="ChEBI" id="CHEBI:18420"/>
    </cofactor>
</comment>
<dbReference type="Gene3D" id="3.40.50.300">
    <property type="entry name" value="P-loop containing nucleotide triphosphate hydrolases"/>
    <property type="match status" value="1"/>
</dbReference>
<dbReference type="AlphaFoldDB" id="A0A0W0STU0"/>
<keyword evidence="6 8" id="KW-0067">ATP-binding</keyword>
<feature type="binding site" evidence="8">
    <location>
        <position position="16"/>
    </location>
    <ligand>
        <name>Mg(2+)</name>
        <dbReference type="ChEBI" id="CHEBI:18420"/>
    </ligand>
</feature>
<dbReference type="InterPro" id="IPR027417">
    <property type="entry name" value="P-loop_NTPase"/>
</dbReference>
<feature type="binding site" evidence="8">
    <location>
        <position position="54"/>
    </location>
    <ligand>
        <name>Mg(2+)</name>
        <dbReference type="ChEBI" id="CHEBI:18420"/>
    </ligand>
</feature>
<dbReference type="Pfam" id="PF13500">
    <property type="entry name" value="AAA_26"/>
    <property type="match status" value="1"/>
</dbReference>
<accession>A0A0W0STU0</accession>
<dbReference type="EMBL" id="LNXV01000004">
    <property type="protein sequence ID" value="KTC86807.1"/>
    <property type="molecule type" value="Genomic_DNA"/>
</dbReference>
<evidence type="ECO:0000256" key="8">
    <source>
        <dbReference type="HAMAP-Rule" id="MF_00336"/>
    </source>
</evidence>
<evidence type="ECO:0000256" key="7">
    <source>
        <dbReference type="ARBA" id="ARBA00022842"/>
    </source>
</evidence>
<dbReference type="PANTHER" id="PTHR43210:SF5">
    <property type="entry name" value="DETHIOBIOTIN SYNTHETASE"/>
    <property type="match status" value="1"/>
</dbReference>
<evidence type="ECO:0000313" key="10">
    <source>
        <dbReference type="Proteomes" id="UP000054742"/>
    </source>
</evidence>
<dbReference type="PIRSF" id="PIRSF006755">
    <property type="entry name" value="DTB_synth"/>
    <property type="match status" value="1"/>
</dbReference>
<evidence type="ECO:0000313" key="9">
    <source>
        <dbReference type="EMBL" id="KTC86807.1"/>
    </source>
</evidence>
<evidence type="ECO:0000256" key="2">
    <source>
        <dbReference type="ARBA" id="ARBA00022598"/>
    </source>
</evidence>
<dbReference type="OrthoDB" id="9802097at2"/>
<feature type="binding site" evidence="8">
    <location>
        <begin position="12"/>
        <end position="17"/>
    </location>
    <ligand>
        <name>ATP</name>
        <dbReference type="ChEBI" id="CHEBI:30616"/>
    </ligand>
</feature>
<dbReference type="EC" id="6.3.3.3" evidence="8"/>
<feature type="binding site" evidence="8">
    <location>
        <begin position="174"/>
        <end position="175"/>
    </location>
    <ligand>
        <name>ATP</name>
        <dbReference type="ChEBI" id="CHEBI:30616"/>
    </ligand>
</feature>
<proteinExistence type="inferred from homology"/>
<dbReference type="InterPro" id="IPR004472">
    <property type="entry name" value="DTB_synth_BioD"/>
</dbReference>
<feature type="binding site" evidence="8">
    <location>
        <begin position="114"/>
        <end position="117"/>
    </location>
    <ligand>
        <name>ATP</name>
        <dbReference type="ChEBI" id="CHEBI:30616"/>
    </ligand>
</feature>
<dbReference type="GO" id="GO:0042803">
    <property type="term" value="F:protein homodimerization activity"/>
    <property type="evidence" value="ECO:0007669"/>
    <property type="project" value="UniProtKB-ARBA"/>
</dbReference>
<dbReference type="HAMAP" id="MF_00336">
    <property type="entry name" value="BioD"/>
    <property type="match status" value="1"/>
</dbReference>
<feature type="binding site" evidence="8">
    <location>
        <position position="114"/>
    </location>
    <ligand>
        <name>Mg(2+)</name>
        <dbReference type="ChEBI" id="CHEBI:18420"/>
    </ligand>
</feature>
<evidence type="ECO:0000256" key="6">
    <source>
        <dbReference type="ARBA" id="ARBA00022840"/>
    </source>
</evidence>
<feature type="binding site" evidence="8">
    <location>
        <position position="54"/>
    </location>
    <ligand>
        <name>ATP</name>
        <dbReference type="ChEBI" id="CHEBI:30616"/>
    </ligand>
</feature>
<feature type="active site" evidence="8">
    <location>
        <position position="37"/>
    </location>
</feature>
<dbReference type="FunFam" id="3.40.50.300:FF:000292">
    <property type="entry name" value="ATP-dependent dethiobiotin synthetase BioD"/>
    <property type="match status" value="1"/>
</dbReference>
<protein>
    <recommendedName>
        <fullName evidence="8">ATP-dependent dethiobiotin synthetase BioD</fullName>
        <ecNumber evidence="8">6.3.3.3</ecNumber>
    </recommendedName>
    <alternativeName>
        <fullName evidence="8">DTB synthetase</fullName>
        <shortName evidence="8">DTBS</shortName>
    </alternativeName>
    <alternativeName>
        <fullName evidence="8">Dethiobiotin synthase</fullName>
    </alternativeName>
</protein>
<dbReference type="NCBIfam" id="TIGR00347">
    <property type="entry name" value="bioD"/>
    <property type="match status" value="1"/>
</dbReference>
<comment type="similarity">
    <text evidence="8">Belongs to the dethiobiotin synthetase family.</text>
</comment>
<evidence type="ECO:0000256" key="1">
    <source>
        <dbReference type="ARBA" id="ARBA00022490"/>
    </source>
</evidence>
<dbReference type="GO" id="GO:0005524">
    <property type="term" value="F:ATP binding"/>
    <property type="evidence" value="ECO:0007669"/>
    <property type="project" value="UniProtKB-UniRule"/>
</dbReference>
<reference evidence="9 10" key="1">
    <citation type="submission" date="2015-11" db="EMBL/GenBank/DDBJ databases">
        <title>Genomic analysis of 38 Legionella species identifies large and diverse effector repertoires.</title>
        <authorList>
            <person name="Burstein D."/>
            <person name="Amaro F."/>
            <person name="Zusman T."/>
            <person name="Lifshitz Z."/>
            <person name="Cohen O."/>
            <person name="Gilbert J.A."/>
            <person name="Pupko T."/>
            <person name="Shuman H.A."/>
            <person name="Segal G."/>
        </authorList>
    </citation>
    <scope>NUCLEOTIDE SEQUENCE [LARGE SCALE GENOMIC DNA]</scope>
    <source>
        <strain evidence="9 10">ATCC 43878</strain>
    </source>
</reference>
<comment type="pathway">
    <text evidence="8">Cofactor biosynthesis; biotin biosynthesis; biotin from 7,8-diaminononanoate: step 1/2.</text>
</comment>
<dbReference type="Proteomes" id="UP000054742">
    <property type="component" value="Unassembled WGS sequence"/>
</dbReference>